<reference evidence="3" key="1">
    <citation type="submission" date="2017-02" db="UniProtKB">
        <authorList>
            <consortium name="WormBaseParasite"/>
        </authorList>
    </citation>
    <scope>IDENTIFICATION</scope>
</reference>
<dbReference type="WBParaSite" id="ASIM_0001847901-mRNA-1">
    <property type="protein sequence ID" value="ASIM_0001847901-mRNA-1"/>
    <property type="gene ID" value="ASIM_0001847901"/>
</dbReference>
<dbReference type="AlphaFoldDB" id="A0A0M3KBY2"/>
<protein>
    <submittedName>
        <fullName evidence="1 3">Uncharacterized protein</fullName>
    </submittedName>
</protein>
<accession>A0A0M3KBY2</accession>
<proteinExistence type="predicted"/>
<evidence type="ECO:0000313" key="1">
    <source>
        <dbReference type="EMBL" id="VDK61897.1"/>
    </source>
</evidence>
<dbReference type="EMBL" id="UYRR01034700">
    <property type="protein sequence ID" value="VDK61897.1"/>
    <property type="molecule type" value="Genomic_DNA"/>
</dbReference>
<sequence>MEEEAQELASNKNCNVPFVTKETPIDTVSGVAKKCRMELMQILVAVGVRAK</sequence>
<gene>
    <name evidence="1" type="ORF">ASIM_LOCUS17880</name>
</gene>
<keyword evidence="2" id="KW-1185">Reference proteome</keyword>
<dbReference type="Proteomes" id="UP000267096">
    <property type="component" value="Unassembled WGS sequence"/>
</dbReference>
<evidence type="ECO:0000313" key="2">
    <source>
        <dbReference type="Proteomes" id="UP000267096"/>
    </source>
</evidence>
<name>A0A0M3KBY2_ANISI</name>
<evidence type="ECO:0000313" key="3">
    <source>
        <dbReference type="WBParaSite" id="ASIM_0001847901-mRNA-1"/>
    </source>
</evidence>
<reference evidence="1 2" key="2">
    <citation type="submission" date="2018-11" db="EMBL/GenBank/DDBJ databases">
        <authorList>
            <consortium name="Pathogen Informatics"/>
        </authorList>
    </citation>
    <scope>NUCLEOTIDE SEQUENCE [LARGE SCALE GENOMIC DNA]</scope>
</reference>
<organism evidence="3">
    <name type="scientific">Anisakis simplex</name>
    <name type="common">Herring worm</name>
    <dbReference type="NCBI Taxonomy" id="6269"/>
    <lineage>
        <taxon>Eukaryota</taxon>
        <taxon>Metazoa</taxon>
        <taxon>Ecdysozoa</taxon>
        <taxon>Nematoda</taxon>
        <taxon>Chromadorea</taxon>
        <taxon>Rhabditida</taxon>
        <taxon>Spirurina</taxon>
        <taxon>Ascaridomorpha</taxon>
        <taxon>Ascaridoidea</taxon>
        <taxon>Anisakidae</taxon>
        <taxon>Anisakis</taxon>
        <taxon>Anisakis simplex complex</taxon>
    </lineage>
</organism>